<dbReference type="InParanoid" id="C5DIN0"/>
<protein>
    <submittedName>
        <fullName evidence="3">KLTH0E13794p</fullName>
    </submittedName>
</protein>
<dbReference type="HOGENOM" id="CLU_031403_1_0_1"/>
<dbReference type="GO" id="GO:0050661">
    <property type="term" value="F:NADP binding"/>
    <property type="evidence" value="ECO:0007669"/>
    <property type="project" value="InterPro"/>
</dbReference>
<dbReference type="SUPFAM" id="SSF51735">
    <property type="entry name" value="NAD(P)-binding Rossmann-fold domains"/>
    <property type="match status" value="1"/>
</dbReference>
<dbReference type="SUPFAM" id="SSF48179">
    <property type="entry name" value="6-phosphogluconate dehydrogenase C-terminal domain-like"/>
    <property type="match status" value="2"/>
</dbReference>
<dbReference type="GO" id="GO:0006571">
    <property type="term" value="P:tyrosine biosynthetic process"/>
    <property type="evidence" value="ECO:0007669"/>
    <property type="project" value="InterPro"/>
</dbReference>
<dbReference type="InterPro" id="IPR012385">
    <property type="entry name" value="Prephenate_DH_fun"/>
</dbReference>
<dbReference type="PANTHER" id="PTHR21363:SF0">
    <property type="entry name" value="PREPHENATE DEHYDROGENASE [NADP(+)]"/>
    <property type="match status" value="1"/>
</dbReference>
<dbReference type="InterPro" id="IPR006115">
    <property type="entry name" value="6PGDH_NADP-bd"/>
</dbReference>
<dbReference type="RefSeq" id="XP_002554078.1">
    <property type="nucleotide sequence ID" value="XM_002554032.1"/>
</dbReference>
<evidence type="ECO:0000256" key="1">
    <source>
        <dbReference type="ARBA" id="ARBA00023002"/>
    </source>
</evidence>
<dbReference type="PANTHER" id="PTHR21363">
    <property type="entry name" value="PREPHENATE DEHYDROGENASE"/>
    <property type="match status" value="1"/>
</dbReference>
<dbReference type="KEGG" id="lth:KLTH0E13794g"/>
<dbReference type="EMBL" id="CU928169">
    <property type="protein sequence ID" value="CAR23641.1"/>
    <property type="molecule type" value="Genomic_DNA"/>
</dbReference>
<proteinExistence type="predicted"/>
<dbReference type="GO" id="GO:0008977">
    <property type="term" value="F:prephenate dehydrogenase (NAD+) activity"/>
    <property type="evidence" value="ECO:0007669"/>
    <property type="project" value="InterPro"/>
</dbReference>
<keyword evidence="4" id="KW-1185">Reference proteome</keyword>
<evidence type="ECO:0000313" key="3">
    <source>
        <dbReference type="EMBL" id="CAR23641.1"/>
    </source>
</evidence>
<dbReference type="FunFam" id="1.10.3660.10:FF:000002">
    <property type="entry name" value="Prephenate dehydrogenase [NADP(+)]"/>
    <property type="match status" value="1"/>
</dbReference>
<dbReference type="Proteomes" id="UP000002036">
    <property type="component" value="Chromosome E"/>
</dbReference>
<name>C5DIN0_LACTC</name>
<dbReference type="GO" id="GO:0070403">
    <property type="term" value="F:NAD+ binding"/>
    <property type="evidence" value="ECO:0007669"/>
    <property type="project" value="TreeGrafter"/>
</dbReference>
<dbReference type="GeneID" id="8292247"/>
<dbReference type="Pfam" id="PF03446">
    <property type="entry name" value="NAD_binding_2"/>
    <property type="match status" value="1"/>
</dbReference>
<dbReference type="InterPro" id="IPR036291">
    <property type="entry name" value="NAD(P)-bd_dom_sf"/>
</dbReference>
<dbReference type="PROSITE" id="PS51176">
    <property type="entry name" value="PDH_ADH"/>
    <property type="match status" value="1"/>
</dbReference>
<evidence type="ECO:0000313" key="4">
    <source>
        <dbReference type="Proteomes" id="UP000002036"/>
    </source>
</evidence>
<dbReference type="FunCoup" id="C5DIN0">
    <property type="interactions" value="265"/>
</dbReference>
<dbReference type="GO" id="GO:0004665">
    <property type="term" value="F:prephenate dehydrogenase (NADP+) activity"/>
    <property type="evidence" value="ECO:0007669"/>
    <property type="project" value="InterPro"/>
</dbReference>
<accession>C5DIN0</accession>
<dbReference type="Gene3D" id="3.40.50.720">
    <property type="entry name" value="NAD(P)-binding Rossmann-like Domain"/>
    <property type="match status" value="1"/>
</dbReference>
<organism evidence="3 4">
    <name type="scientific">Lachancea thermotolerans (strain ATCC 56472 / CBS 6340 / NRRL Y-8284)</name>
    <name type="common">Yeast</name>
    <name type="synonym">Kluyveromyces thermotolerans</name>
    <dbReference type="NCBI Taxonomy" id="559295"/>
    <lineage>
        <taxon>Eukaryota</taxon>
        <taxon>Fungi</taxon>
        <taxon>Dikarya</taxon>
        <taxon>Ascomycota</taxon>
        <taxon>Saccharomycotina</taxon>
        <taxon>Saccharomycetes</taxon>
        <taxon>Saccharomycetales</taxon>
        <taxon>Saccharomycetaceae</taxon>
        <taxon>Lachancea</taxon>
    </lineage>
</organism>
<dbReference type="InterPro" id="IPR008927">
    <property type="entry name" value="6-PGluconate_DH-like_C_sf"/>
</dbReference>
<dbReference type="OMA" id="WRVNACD"/>
<dbReference type="Gene3D" id="1.10.3660.10">
    <property type="entry name" value="6-phosphogluconate dehydrogenase C-terminal like domain"/>
    <property type="match status" value="2"/>
</dbReference>
<dbReference type="OrthoDB" id="5399569at2759"/>
<dbReference type="FunFam" id="3.40.50.720:FF:000339">
    <property type="entry name" value="Prephenate dehydrogenase [NADP(+)]"/>
    <property type="match status" value="1"/>
</dbReference>
<dbReference type="PIRSF" id="PIRSF036510">
    <property type="entry name" value="PDH_fung"/>
    <property type="match status" value="1"/>
</dbReference>
<reference evidence="3 4" key="1">
    <citation type="journal article" date="2009" name="Genome Res.">
        <title>Comparative genomics of protoploid Saccharomycetaceae.</title>
        <authorList>
            <consortium name="The Genolevures Consortium"/>
            <person name="Souciet J.-L."/>
            <person name="Dujon B."/>
            <person name="Gaillardin C."/>
            <person name="Johnston M."/>
            <person name="Baret P.V."/>
            <person name="Cliften P."/>
            <person name="Sherman D.J."/>
            <person name="Weissenbach J."/>
            <person name="Westhof E."/>
            <person name="Wincker P."/>
            <person name="Jubin C."/>
            <person name="Poulain J."/>
            <person name="Barbe V."/>
            <person name="Segurens B."/>
            <person name="Artiguenave F."/>
            <person name="Anthouard V."/>
            <person name="Vacherie B."/>
            <person name="Val M.-E."/>
            <person name="Fulton R.S."/>
            <person name="Minx P."/>
            <person name="Wilson R."/>
            <person name="Durrens P."/>
            <person name="Jean G."/>
            <person name="Marck C."/>
            <person name="Martin T."/>
            <person name="Nikolski M."/>
            <person name="Rolland T."/>
            <person name="Seret M.-L."/>
            <person name="Casaregola S."/>
            <person name="Despons L."/>
            <person name="Fairhead C."/>
            <person name="Fischer G."/>
            <person name="Lafontaine I."/>
            <person name="Leh V."/>
            <person name="Lemaire M."/>
            <person name="de Montigny J."/>
            <person name="Neuveglise C."/>
            <person name="Thierry A."/>
            <person name="Blanc-Lenfle I."/>
            <person name="Bleykasten C."/>
            <person name="Diffels J."/>
            <person name="Fritsch E."/>
            <person name="Frangeul L."/>
            <person name="Goeffon A."/>
            <person name="Jauniaux N."/>
            <person name="Kachouri-Lafond R."/>
            <person name="Payen C."/>
            <person name="Potier S."/>
            <person name="Pribylova L."/>
            <person name="Ozanne C."/>
            <person name="Richard G.-F."/>
            <person name="Sacerdot C."/>
            <person name="Straub M.-L."/>
            <person name="Talla E."/>
        </authorList>
    </citation>
    <scope>NUCLEOTIDE SEQUENCE [LARGE SCALE GENOMIC DNA]</scope>
    <source>
        <strain evidence="4">ATCC 56472 / CBS 6340 / NRRL Y-8284</strain>
    </source>
</reference>
<dbReference type="AlphaFoldDB" id="C5DIN0"/>
<dbReference type="SMR" id="C5DIN0"/>
<dbReference type="InterPro" id="IPR003099">
    <property type="entry name" value="Prephen_DH"/>
</dbReference>
<evidence type="ECO:0000259" key="2">
    <source>
        <dbReference type="PROSITE" id="PS51176"/>
    </source>
</evidence>
<feature type="domain" description="Prephenate/arogenate dehydrogenase" evidence="2">
    <location>
        <begin position="47"/>
        <end position="330"/>
    </location>
</feature>
<sequence length="484" mass="55011">MLLLDLCPRTSIKVFTKIVIQSPSYQIDEKELTMTDTSQIDEWKQSKTIGIIGLGDMGLLYADKFAEAGWNVVCCDRPEVYEDMKKNYVDRKFTVLKDGHLVSRVSDYIIYSVEAERIEQIVAMYSASTKLGAVVGGQTSCKSPEIKALEKYLPADADIVSVHSLHGPRVNPEAQPLVLIKHRCQRADSFPFVEAVMSSLKSKHVYLTYEEHDRITADTQAVTHAAFLSMGVAWCRIELYPWTIGVNRWFGGLENVKVNISLRIYSNKWHVYAGLAITNPAAHQQITQYARSASELFALFVQHNRQELTRRLNAAKDFVFGKQDGLLLLDDSILERYSLSKHEPQEGEQTLPNSHLSLLAIVDSWYQLKINPYDHIICSTPLFRIFLGVSEYLFMTPGLLETTINAAIEGEAFRPDDLEFVIAARSWSQIVSFGSYELYRKQFEEVQEFFRPMFPEANAIGNEMIKTILRHVDDNDSQGSKKTL</sequence>
<dbReference type="InterPro" id="IPR050812">
    <property type="entry name" value="Preph/Arog_dehydrog"/>
</dbReference>
<dbReference type="eggNOG" id="KOG2380">
    <property type="taxonomic scope" value="Eukaryota"/>
</dbReference>
<keyword evidence="1" id="KW-0560">Oxidoreductase</keyword>
<gene>
    <name evidence="3" type="ordered locus">KLTH0E13794g</name>
</gene>
<dbReference type="STRING" id="559295.C5DIN0"/>